<reference evidence="2 3" key="1">
    <citation type="submission" date="2023-08" db="EMBL/GenBank/DDBJ databases">
        <title>genomic of G39.</title>
        <authorList>
            <person name="Wang Y."/>
        </authorList>
    </citation>
    <scope>NUCLEOTIDE SEQUENCE [LARGE SCALE GENOMIC DNA]</scope>
    <source>
        <strain evidence="2 3">G39</strain>
    </source>
</reference>
<sequence>MGEYAPDDQRTVHNNADGEWQDKQAENASQKNQTPKNDGEAQMGYGNARNEDGTREQAEAEGDLENSLNSDVYDAAQPGETSDNEAERARADANRPLNGS</sequence>
<proteinExistence type="predicted"/>
<dbReference type="Proteomes" id="UP001240639">
    <property type="component" value="Unassembled WGS sequence"/>
</dbReference>
<feature type="compositionally biased region" description="Polar residues" evidence="1">
    <location>
        <begin position="26"/>
        <end position="36"/>
    </location>
</feature>
<name>A0ABT9HLK7_9SPHN</name>
<evidence type="ECO:0000256" key="1">
    <source>
        <dbReference type="SAM" id="MobiDB-lite"/>
    </source>
</evidence>
<evidence type="ECO:0000313" key="3">
    <source>
        <dbReference type="Proteomes" id="UP001240639"/>
    </source>
</evidence>
<feature type="compositionally biased region" description="Basic and acidic residues" evidence="1">
    <location>
        <begin position="49"/>
        <end position="58"/>
    </location>
</feature>
<comment type="caution">
    <text evidence="2">The sequence shown here is derived from an EMBL/GenBank/DDBJ whole genome shotgun (WGS) entry which is preliminary data.</text>
</comment>
<evidence type="ECO:0000313" key="2">
    <source>
        <dbReference type="EMBL" id="MDP4574034.1"/>
    </source>
</evidence>
<protein>
    <submittedName>
        <fullName evidence="2">Uncharacterized protein</fullName>
    </submittedName>
</protein>
<organism evidence="2 3">
    <name type="scientific">Qipengyuania profundimaris</name>
    <dbReference type="NCBI Taxonomy" id="3067652"/>
    <lineage>
        <taxon>Bacteria</taxon>
        <taxon>Pseudomonadati</taxon>
        <taxon>Pseudomonadota</taxon>
        <taxon>Alphaproteobacteria</taxon>
        <taxon>Sphingomonadales</taxon>
        <taxon>Erythrobacteraceae</taxon>
        <taxon>Qipengyuania</taxon>
    </lineage>
</organism>
<dbReference type="RefSeq" id="WP_305931486.1">
    <property type="nucleotide sequence ID" value="NZ_JAVAIM010000001.1"/>
</dbReference>
<gene>
    <name evidence="2" type="ORF">Q9K02_02620</name>
</gene>
<dbReference type="EMBL" id="JAVAIM010000001">
    <property type="protein sequence ID" value="MDP4574034.1"/>
    <property type="molecule type" value="Genomic_DNA"/>
</dbReference>
<feature type="region of interest" description="Disordered" evidence="1">
    <location>
        <begin position="1"/>
        <end position="100"/>
    </location>
</feature>
<accession>A0ABT9HLK7</accession>
<keyword evidence="3" id="KW-1185">Reference proteome</keyword>